<dbReference type="InterPro" id="IPR017853">
    <property type="entry name" value="GH"/>
</dbReference>
<evidence type="ECO:0000259" key="3">
    <source>
        <dbReference type="Pfam" id="PF01055"/>
    </source>
</evidence>
<dbReference type="SUPFAM" id="SSF51445">
    <property type="entry name" value="(Trans)glycosidases"/>
    <property type="match status" value="1"/>
</dbReference>
<dbReference type="AlphaFoldDB" id="A0A6I5NG55"/>
<evidence type="ECO:0000313" key="6">
    <source>
        <dbReference type="Proteomes" id="UP000469292"/>
    </source>
</evidence>
<dbReference type="Gene3D" id="2.60.40.1180">
    <property type="entry name" value="Golgi alpha-mannosidase II"/>
    <property type="match status" value="1"/>
</dbReference>
<dbReference type="InterPro" id="IPR000322">
    <property type="entry name" value="Glyco_hydro_31_TIM"/>
</dbReference>
<keyword evidence="6" id="KW-1185">Reference proteome</keyword>
<name>A0A6I5NG55_9BIFI</name>
<dbReference type="Pfam" id="PF01055">
    <property type="entry name" value="Glyco_hydro_31_2nd"/>
    <property type="match status" value="1"/>
</dbReference>
<dbReference type="EMBL" id="VYSG01000003">
    <property type="protein sequence ID" value="NEG70284.1"/>
    <property type="molecule type" value="Genomic_DNA"/>
</dbReference>
<evidence type="ECO:0000256" key="1">
    <source>
        <dbReference type="ARBA" id="ARBA00007806"/>
    </source>
</evidence>
<dbReference type="Gene3D" id="3.20.20.80">
    <property type="entry name" value="Glycosidases"/>
    <property type="match status" value="1"/>
</dbReference>
<protein>
    <submittedName>
        <fullName evidence="5">Alpha-glucosidase</fullName>
    </submittedName>
</protein>
<evidence type="ECO:0000259" key="4">
    <source>
        <dbReference type="Pfam" id="PF21365"/>
    </source>
</evidence>
<dbReference type="CDD" id="cd06595">
    <property type="entry name" value="GH31_u1"/>
    <property type="match status" value="1"/>
</dbReference>
<evidence type="ECO:0000313" key="5">
    <source>
        <dbReference type="EMBL" id="NEG70284.1"/>
    </source>
</evidence>
<accession>A0A6I5NG55</accession>
<proteinExistence type="inferred from homology"/>
<evidence type="ECO:0000256" key="2">
    <source>
        <dbReference type="RuleBase" id="RU361185"/>
    </source>
</evidence>
<dbReference type="GO" id="GO:0005975">
    <property type="term" value="P:carbohydrate metabolic process"/>
    <property type="evidence" value="ECO:0007669"/>
    <property type="project" value="InterPro"/>
</dbReference>
<comment type="similarity">
    <text evidence="1 2">Belongs to the glycosyl hydrolase 31 family.</text>
</comment>
<organism evidence="5 6">
    <name type="scientific">Bifidobacterium choloepi</name>
    <dbReference type="NCBI Taxonomy" id="2614131"/>
    <lineage>
        <taxon>Bacteria</taxon>
        <taxon>Bacillati</taxon>
        <taxon>Actinomycetota</taxon>
        <taxon>Actinomycetes</taxon>
        <taxon>Bifidobacteriales</taxon>
        <taxon>Bifidobacteriaceae</taxon>
        <taxon>Bifidobacterium</taxon>
    </lineage>
</organism>
<sequence length="786" mass="89147">MNPQCTVTGEHWRIGVLTDSLVRLEWSADGTFEDRCSQLAIDRDFGPVRFDVTRRGNGIVLTTEHLRLQYDGERFSPGGLQLTVIGMDGFEGTWHYGEPSRSNLHGTARTLDNADGPVRLDDGVVGRAGWAILDDSSTWLLEDGVSHLQLGMRRPDSADLYVFAYGHRYPQAVRDFLHLAGGVPMLPRFAFGNWWSRFHAYDEREYLALMDRFADEGIPFTTAVVDMDWHVTDPEPQYGSGWTGYTWNTSLFPDPERFLRRLHLRGLHTALNVHPRDGIRAFERPYVKASFRMGRDPHTREPIDFDITDPAFEDAYFDMHHDLEREGVDFWWVDWQQESFSRRPGMDPLWMLNHLHYLDSGRDGRWPLTFSRYAGPGSQRYPIGFSGDTVTSWRSLAFQPFFTATAANAGYGWWSHDIGGHMLGVRDEELETRWFQLGTFSPVNRLHSGASRFNGKEPWKFAEPYRSAMTEALRLRHRLVPYLYAMNRRAAVDGTPLITPMYWLDPDRPEAYQVPSMFAFGSELVVAPVVRPMDTVARRARSDIWLPSGLWFDFFDGRPYVAGSGGLRLSTWRAIGRTPAFARAGGIVPLGPADGSADNPERLELVVFPGADGKFDLYEDDGVFRNDPRDMRSCVTRLSYEDGRRFTVAGVPRRQARGILPASRSWTIVFRGVRNMPATVGDAQFSLDYDERTLSLTVTVDDVPTNRDVVVTFPEGLRRADDPKAADCSAVLADAWMPYALKDEAWAMIERDGPVRALGGLRSLRYGRERIAESVLSALEEIAARS</sequence>
<reference evidence="5 6" key="1">
    <citation type="submission" date="2019-09" db="EMBL/GenBank/DDBJ databases">
        <title>Phylogenetic characterization of a novel taxon of the genus Bifidobacterium: Bifidobacterium choloepi sp. nov.</title>
        <authorList>
            <person name="Modesto M."/>
            <person name="Satti M."/>
        </authorList>
    </citation>
    <scope>NUCLEOTIDE SEQUENCE [LARGE SCALE GENOMIC DNA]</scope>
    <source>
        <strain evidence="5 6">BRDM6</strain>
    </source>
</reference>
<dbReference type="Proteomes" id="UP000469292">
    <property type="component" value="Unassembled WGS sequence"/>
</dbReference>
<dbReference type="Pfam" id="PF21365">
    <property type="entry name" value="Glyco_hydro_31_3rd"/>
    <property type="match status" value="1"/>
</dbReference>
<comment type="caution">
    <text evidence="5">The sequence shown here is derived from an EMBL/GenBank/DDBJ whole genome shotgun (WGS) entry which is preliminary data.</text>
</comment>
<feature type="domain" description="Glycosyl hydrolase family 31 C-terminal" evidence="4">
    <location>
        <begin position="494"/>
        <end position="588"/>
    </location>
</feature>
<dbReference type="PANTHER" id="PTHR22762:SF89">
    <property type="entry name" value="ALPHA-XYLOSIDASE"/>
    <property type="match status" value="1"/>
</dbReference>
<gene>
    <name evidence="5" type="ORF">F6S87_06705</name>
</gene>
<dbReference type="SUPFAM" id="SSF51011">
    <property type="entry name" value="Glycosyl hydrolase domain"/>
    <property type="match status" value="1"/>
</dbReference>
<dbReference type="InterPro" id="IPR048395">
    <property type="entry name" value="Glyco_hydro_31_C"/>
</dbReference>
<dbReference type="InterPro" id="IPR013780">
    <property type="entry name" value="Glyco_hydro_b"/>
</dbReference>
<keyword evidence="2" id="KW-0378">Hydrolase</keyword>
<feature type="domain" description="Glycoside hydrolase family 31 TIM barrel" evidence="3">
    <location>
        <begin position="184"/>
        <end position="485"/>
    </location>
</feature>
<dbReference type="GO" id="GO:0006491">
    <property type="term" value="P:N-glycan processing"/>
    <property type="evidence" value="ECO:0007669"/>
    <property type="project" value="TreeGrafter"/>
</dbReference>
<dbReference type="GO" id="GO:0090599">
    <property type="term" value="F:alpha-glucosidase activity"/>
    <property type="evidence" value="ECO:0007669"/>
    <property type="project" value="TreeGrafter"/>
</dbReference>
<dbReference type="PANTHER" id="PTHR22762">
    <property type="entry name" value="ALPHA-GLUCOSIDASE"/>
    <property type="match status" value="1"/>
</dbReference>
<keyword evidence="2" id="KW-0326">Glycosidase</keyword>